<comment type="caution">
    <text evidence="2">The sequence shown here is derived from an EMBL/GenBank/DDBJ whole genome shotgun (WGS) entry which is preliminary data.</text>
</comment>
<dbReference type="AlphaFoldDB" id="A0A2T6ZAI7"/>
<keyword evidence="3" id="KW-1185">Reference proteome</keyword>
<evidence type="ECO:0000256" key="1">
    <source>
        <dbReference type="SAM" id="MobiDB-lite"/>
    </source>
</evidence>
<gene>
    <name evidence="2" type="ORF">B9Z19DRAFT_660525</name>
</gene>
<dbReference type="STRING" id="42251.A0A2T6ZAI7"/>
<evidence type="ECO:0000313" key="3">
    <source>
        <dbReference type="Proteomes" id="UP000244722"/>
    </source>
</evidence>
<protein>
    <submittedName>
        <fullName evidence="2">Uncharacterized protein</fullName>
    </submittedName>
</protein>
<feature type="region of interest" description="Disordered" evidence="1">
    <location>
        <begin position="84"/>
        <end position="111"/>
    </location>
</feature>
<name>A0A2T6ZAI7_TUBBO</name>
<feature type="compositionally biased region" description="Gly residues" evidence="1">
    <location>
        <begin position="85"/>
        <end position="95"/>
    </location>
</feature>
<accession>A0A2T6ZAI7</accession>
<dbReference type="EMBL" id="NESQ01000517">
    <property type="protein sequence ID" value="PUU72512.1"/>
    <property type="molecule type" value="Genomic_DNA"/>
</dbReference>
<organism evidence="2 3">
    <name type="scientific">Tuber borchii</name>
    <name type="common">White truffle</name>
    <dbReference type="NCBI Taxonomy" id="42251"/>
    <lineage>
        <taxon>Eukaryota</taxon>
        <taxon>Fungi</taxon>
        <taxon>Dikarya</taxon>
        <taxon>Ascomycota</taxon>
        <taxon>Pezizomycotina</taxon>
        <taxon>Pezizomycetes</taxon>
        <taxon>Pezizales</taxon>
        <taxon>Tuberaceae</taxon>
        <taxon>Tuber</taxon>
    </lineage>
</organism>
<proteinExistence type="predicted"/>
<dbReference type="Proteomes" id="UP000244722">
    <property type="component" value="Unassembled WGS sequence"/>
</dbReference>
<reference evidence="2 3" key="1">
    <citation type="submission" date="2017-04" db="EMBL/GenBank/DDBJ databases">
        <title>Draft genome sequence of Tuber borchii Vittad., a whitish edible truffle.</title>
        <authorList>
            <consortium name="DOE Joint Genome Institute"/>
            <person name="Murat C."/>
            <person name="Kuo A."/>
            <person name="Barry K.W."/>
            <person name="Clum A."/>
            <person name="Dockter R.B."/>
            <person name="Fauchery L."/>
            <person name="Iotti M."/>
            <person name="Kohler A."/>
            <person name="Labutti K."/>
            <person name="Lindquist E.A."/>
            <person name="Lipzen A."/>
            <person name="Ohm R.A."/>
            <person name="Wang M."/>
            <person name="Grigoriev I.V."/>
            <person name="Zambonelli A."/>
            <person name="Martin F.M."/>
        </authorList>
    </citation>
    <scope>NUCLEOTIDE SEQUENCE [LARGE SCALE GENOMIC DNA]</scope>
    <source>
        <strain evidence="2 3">Tbo3840</strain>
    </source>
</reference>
<evidence type="ECO:0000313" key="2">
    <source>
        <dbReference type="EMBL" id="PUU72512.1"/>
    </source>
</evidence>
<sequence>MRRTREIMKEVVGRVPRETAPGCRSSPPSCTMECLAKTTLPLLQTLPTPYQQFYSHTIALCVKKFALWFARSWRPLRGAGARIAPGGGRSSGTGEGARQTGIRGGSKKAKLVLPPGSTKAEQLCQNTEYDSSFWSSFDSNHPSPEFSFANFKKHTKSEFQTEIDNLIR</sequence>